<keyword evidence="12 18" id="KW-0829">Tyrosine-protein kinase</keyword>
<dbReference type="SUPFAM" id="SSF56112">
    <property type="entry name" value="Protein kinase-like (PK-like)"/>
    <property type="match status" value="2"/>
</dbReference>
<evidence type="ECO:0000256" key="15">
    <source>
        <dbReference type="PROSITE-ProRule" id="PRU00192"/>
    </source>
</evidence>
<proteinExistence type="inferred from homology"/>
<evidence type="ECO:0000256" key="11">
    <source>
        <dbReference type="ARBA" id="ARBA00022999"/>
    </source>
</evidence>
<dbReference type="Pfam" id="PF00017">
    <property type="entry name" value="SH2"/>
    <property type="match status" value="2"/>
</dbReference>
<protein>
    <recommendedName>
        <fullName evidence="18">Tyrosine-protein kinase</fullName>
        <ecNumber evidence="18">2.7.10.2</ecNumber>
    </recommendedName>
</protein>
<dbReference type="InterPro" id="IPR011009">
    <property type="entry name" value="Kinase-like_dom_sf"/>
</dbReference>
<dbReference type="InterPro" id="IPR050198">
    <property type="entry name" value="Non-receptor_tyrosine_kinases"/>
</dbReference>
<keyword evidence="5" id="KW-0479">Metal-binding</keyword>
<comment type="cofactor">
    <cofactor evidence="1">
        <name>Zn(2+)</name>
        <dbReference type="ChEBI" id="CHEBI:29105"/>
    </cofactor>
</comment>
<evidence type="ECO:0000256" key="17">
    <source>
        <dbReference type="PROSITE-ProRule" id="PRU10141"/>
    </source>
</evidence>
<evidence type="ECO:0000259" key="22">
    <source>
        <dbReference type="PROSITE" id="PS50011"/>
    </source>
</evidence>
<evidence type="ECO:0000256" key="1">
    <source>
        <dbReference type="ARBA" id="ARBA00001947"/>
    </source>
</evidence>
<dbReference type="Pfam" id="PF00779">
    <property type="entry name" value="BTK"/>
    <property type="match status" value="1"/>
</dbReference>
<feature type="domain" description="Protein kinase" evidence="22">
    <location>
        <begin position="302"/>
        <end position="586"/>
    </location>
</feature>
<organism evidence="23 24">
    <name type="scientific">Willisornis vidua</name>
    <name type="common">Xingu scale-backed antbird</name>
    <dbReference type="NCBI Taxonomy" id="1566151"/>
    <lineage>
        <taxon>Eukaryota</taxon>
        <taxon>Metazoa</taxon>
        <taxon>Chordata</taxon>
        <taxon>Craniata</taxon>
        <taxon>Vertebrata</taxon>
        <taxon>Euteleostomi</taxon>
        <taxon>Archelosauria</taxon>
        <taxon>Archosauria</taxon>
        <taxon>Dinosauria</taxon>
        <taxon>Saurischia</taxon>
        <taxon>Theropoda</taxon>
        <taxon>Coelurosauria</taxon>
        <taxon>Aves</taxon>
        <taxon>Neognathae</taxon>
        <taxon>Neoaves</taxon>
        <taxon>Telluraves</taxon>
        <taxon>Australaves</taxon>
        <taxon>Passeriformes</taxon>
        <taxon>Thamnophilidae</taxon>
        <taxon>Willisornis</taxon>
    </lineage>
</organism>
<dbReference type="InterPro" id="IPR001562">
    <property type="entry name" value="Znf_Btk_motif"/>
</dbReference>
<evidence type="ECO:0000256" key="9">
    <source>
        <dbReference type="ARBA" id="ARBA00022833"/>
    </source>
</evidence>
<feature type="domain" description="Protein kinase" evidence="22">
    <location>
        <begin position="652"/>
        <end position="993"/>
    </location>
</feature>
<keyword evidence="6 17" id="KW-0547">Nucleotide-binding</keyword>
<feature type="domain" description="SH2" evidence="19">
    <location>
        <begin position="714"/>
        <end position="810"/>
    </location>
</feature>
<evidence type="ECO:0000313" key="24">
    <source>
        <dbReference type="Proteomes" id="UP001145742"/>
    </source>
</evidence>
<dbReference type="Pfam" id="PF07714">
    <property type="entry name" value="PK_Tyr_Ser-Thr"/>
    <property type="match status" value="3"/>
</dbReference>
<dbReference type="Proteomes" id="UP001145742">
    <property type="component" value="Unassembled WGS sequence"/>
</dbReference>
<dbReference type="InterPro" id="IPR011993">
    <property type="entry name" value="PH-like_dom_sf"/>
</dbReference>
<dbReference type="InterPro" id="IPR020635">
    <property type="entry name" value="Tyr_kinase_cat_dom"/>
</dbReference>
<dbReference type="InterPro" id="IPR001849">
    <property type="entry name" value="PH_domain"/>
</dbReference>
<dbReference type="PROSITE" id="PS00109">
    <property type="entry name" value="PROTEIN_KINASE_TYR"/>
    <property type="match status" value="1"/>
</dbReference>
<feature type="binding site" evidence="17">
    <location>
        <position position="330"/>
    </location>
    <ligand>
        <name>ATP</name>
        <dbReference type="ChEBI" id="CHEBI:30616"/>
    </ligand>
</feature>
<dbReference type="PROSITE" id="PS00107">
    <property type="entry name" value="PROTEIN_KINASE_ATP"/>
    <property type="match status" value="2"/>
</dbReference>
<feature type="binding site" evidence="17">
    <location>
        <position position="863"/>
    </location>
    <ligand>
        <name>ATP</name>
        <dbReference type="ChEBI" id="CHEBI:30616"/>
    </ligand>
</feature>
<keyword evidence="9" id="KW-0862">Zinc</keyword>
<dbReference type="SMART" id="SM00107">
    <property type="entry name" value="BTK"/>
    <property type="match status" value="1"/>
</dbReference>
<evidence type="ECO:0000256" key="6">
    <source>
        <dbReference type="ARBA" id="ARBA00022741"/>
    </source>
</evidence>
<dbReference type="SMART" id="SM00326">
    <property type="entry name" value="SH3"/>
    <property type="match status" value="2"/>
</dbReference>
<comment type="catalytic activity">
    <reaction evidence="13 18">
        <text>L-tyrosyl-[protein] + ATP = O-phospho-L-tyrosyl-[protein] + ADP + H(+)</text>
        <dbReference type="Rhea" id="RHEA:10596"/>
        <dbReference type="Rhea" id="RHEA-COMP:10136"/>
        <dbReference type="Rhea" id="RHEA-COMP:20101"/>
        <dbReference type="ChEBI" id="CHEBI:15378"/>
        <dbReference type="ChEBI" id="CHEBI:30616"/>
        <dbReference type="ChEBI" id="CHEBI:46858"/>
        <dbReference type="ChEBI" id="CHEBI:61978"/>
        <dbReference type="ChEBI" id="CHEBI:456216"/>
        <dbReference type="EC" id="2.7.10.2"/>
    </reaction>
</comment>
<dbReference type="Pfam" id="PF00018">
    <property type="entry name" value="SH3_1"/>
    <property type="match status" value="2"/>
</dbReference>
<comment type="caution">
    <text evidence="23">The sequence shown here is derived from an EMBL/GenBank/DDBJ whole genome shotgun (WGS) entry which is preliminary data.</text>
</comment>
<evidence type="ECO:0000256" key="13">
    <source>
        <dbReference type="ARBA" id="ARBA00051245"/>
    </source>
</evidence>
<dbReference type="PROSITE" id="PS51113">
    <property type="entry name" value="ZF_BTK"/>
    <property type="match status" value="1"/>
</dbReference>
<keyword evidence="11 14" id="KW-0727">SH2 domain</keyword>
<feature type="domain" description="SH3" evidence="20">
    <location>
        <begin position="646"/>
        <end position="706"/>
    </location>
</feature>
<dbReference type="InterPro" id="IPR017441">
    <property type="entry name" value="Protein_kinase_ATP_BS"/>
</dbReference>
<dbReference type="InterPro" id="IPR036028">
    <property type="entry name" value="SH3-like_dom_sf"/>
</dbReference>
<dbReference type="SUPFAM" id="SSF50729">
    <property type="entry name" value="PH domain-like"/>
    <property type="match status" value="1"/>
</dbReference>
<keyword evidence="10 17" id="KW-0067">ATP-binding</keyword>
<dbReference type="PANTHER" id="PTHR24418">
    <property type="entry name" value="TYROSINE-PROTEIN KINASE"/>
    <property type="match status" value="1"/>
</dbReference>
<evidence type="ECO:0000313" key="23">
    <source>
        <dbReference type="EMBL" id="KAJ7410463.1"/>
    </source>
</evidence>
<comment type="similarity">
    <text evidence="18">Belongs to the protein kinase superfamily. Tyr protein kinase family.</text>
</comment>
<evidence type="ECO:0000256" key="12">
    <source>
        <dbReference type="ARBA" id="ARBA00023137"/>
    </source>
</evidence>
<evidence type="ECO:0000259" key="19">
    <source>
        <dbReference type="PROSITE" id="PS50001"/>
    </source>
</evidence>
<feature type="domain" description="SH3" evidence="20">
    <location>
        <begin position="136"/>
        <end position="196"/>
    </location>
</feature>
<evidence type="ECO:0000256" key="3">
    <source>
        <dbReference type="ARBA" id="ARBA00022553"/>
    </source>
</evidence>
<dbReference type="PROSITE" id="PS50001">
    <property type="entry name" value="SH2"/>
    <property type="match status" value="2"/>
</dbReference>
<evidence type="ECO:0000259" key="20">
    <source>
        <dbReference type="PROSITE" id="PS50002"/>
    </source>
</evidence>
<evidence type="ECO:0000256" key="14">
    <source>
        <dbReference type="PROSITE-ProRule" id="PRU00191"/>
    </source>
</evidence>
<dbReference type="InterPro" id="IPR001452">
    <property type="entry name" value="SH3_domain"/>
</dbReference>
<keyword evidence="4 18" id="KW-0808">Transferase</keyword>
<dbReference type="Gene3D" id="3.30.505.10">
    <property type="entry name" value="SH2 domain"/>
    <property type="match status" value="2"/>
</dbReference>
<keyword evidence="3" id="KW-0597">Phosphoprotein</keyword>
<dbReference type="InterPro" id="IPR036860">
    <property type="entry name" value="SH2_dom_sf"/>
</dbReference>
<dbReference type="PROSITE" id="PS50002">
    <property type="entry name" value="SH3"/>
    <property type="match status" value="2"/>
</dbReference>
<gene>
    <name evidence="23" type="ORF">WISP_108124</name>
</gene>
<keyword evidence="7 16" id="KW-0863">Zinc-finger</keyword>
<dbReference type="PROSITE" id="PS50011">
    <property type="entry name" value="PROTEIN_KINASE_DOM"/>
    <property type="match status" value="2"/>
</dbReference>
<dbReference type="Pfam" id="PF00169">
    <property type="entry name" value="PH"/>
    <property type="match status" value="1"/>
</dbReference>
<dbReference type="CDD" id="cd10396">
    <property type="entry name" value="SH2_Tec_Itk"/>
    <property type="match status" value="1"/>
</dbReference>
<evidence type="ECO:0000256" key="5">
    <source>
        <dbReference type="ARBA" id="ARBA00022723"/>
    </source>
</evidence>
<dbReference type="PRINTS" id="PR00402">
    <property type="entry name" value="TECBTKDOMAIN"/>
</dbReference>
<evidence type="ECO:0000259" key="21">
    <source>
        <dbReference type="PROSITE" id="PS50003"/>
    </source>
</evidence>
<dbReference type="PRINTS" id="PR00109">
    <property type="entry name" value="TYRKINASE"/>
</dbReference>
<dbReference type="CDD" id="cd11905">
    <property type="entry name" value="SH3_Tec"/>
    <property type="match status" value="1"/>
</dbReference>
<feature type="domain" description="SH2" evidence="19">
    <location>
        <begin position="204"/>
        <end position="291"/>
    </location>
</feature>
<dbReference type="PRINTS" id="PR00452">
    <property type="entry name" value="SH3DOMAIN"/>
</dbReference>
<dbReference type="InterPro" id="IPR000980">
    <property type="entry name" value="SH2"/>
</dbReference>
<reference evidence="23" key="1">
    <citation type="submission" date="2019-10" db="EMBL/GenBank/DDBJ databases">
        <authorList>
            <person name="Soares A.E.R."/>
            <person name="Aleixo A."/>
            <person name="Schneider P."/>
            <person name="Miyaki C.Y."/>
            <person name="Schneider M.P."/>
            <person name="Mello C."/>
            <person name="Vasconcelos A.T.R."/>
        </authorList>
    </citation>
    <scope>NUCLEOTIDE SEQUENCE</scope>
    <source>
        <tissue evidence="23">Muscle</tissue>
    </source>
</reference>
<evidence type="ECO:0000256" key="18">
    <source>
        <dbReference type="RuleBase" id="RU362096"/>
    </source>
</evidence>
<dbReference type="InterPro" id="IPR008266">
    <property type="entry name" value="Tyr_kinase_AS"/>
</dbReference>
<evidence type="ECO:0000256" key="16">
    <source>
        <dbReference type="PROSITE-ProRule" id="PRU00432"/>
    </source>
</evidence>
<evidence type="ECO:0000256" key="7">
    <source>
        <dbReference type="ARBA" id="ARBA00022771"/>
    </source>
</evidence>
<name>A0ABQ9CZ84_9PASS</name>
<evidence type="ECO:0000256" key="10">
    <source>
        <dbReference type="ARBA" id="ARBA00022840"/>
    </source>
</evidence>
<evidence type="ECO:0000256" key="4">
    <source>
        <dbReference type="ARBA" id="ARBA00022679"/>
    </source>
</evidence>
<dbReference type="PROSITE" id="PS50003">
    <property type="entry name" value="PH_DOMAIN"/>
    <property type="match status" value="1"/>
</dbReference>
<keyword evidence="8 18" id="KW-0418">Kinase</keyword>
<sequence length="997" mass="115462">MMKKYRKGSVDISRIKCVEVVKSDGVIPCQNKYPFQVVYDANTLYIFAPSAQSRDQWVRNLKEEIKNNSNIMVKYHPKFWTEGIYQCCRQTEKLAPGCEKYSLFENHVTRLSSPMPEKSVRRPPPPVPPVEENGYEEEEIVVAMYDFEPTEHHDLRLEKGEEYTVIEKNDIHWWKARDKYGKQGYIPSNYVTGKKSNNLDQYEWYSRNLNRSKAEQLLRNEDKEGGFVVRDSSQPGLYTVSLYTKFGGEGSSGIRHYHIKETVTSPKQYYLAEKHLFNSIPEIIDYHKHNAAEKWEINPSELTFMRELGSGLFGVVRLGKWRAQYKVAIKAIREGAMYEEDFIEEAKVMMKLTHPKLVQLYGVCTQQRPIYIVTEFMEHGCLLNYLRQKRGVLSKDILLTMCQDVCEGMEYLERNSFIHRDLAARNCLVSDSGVVKVSDFGMTRYVLDDQYTSSSGAKFPVKWCPPEVFNYSRFSSKSDVWSFGVLMWEVFTEGKMPFEKSSNYEVVTMVSQGHRLYRPKLACKPVYEMMMMCWQEVSRCGQAVLVVYDVSYQSEELSLGCFTGTADEGSFASSFIYKRITRHDSFHLATRTKVNLDPDTGLVTHYSGSQPDISYAPTWKGRGKRQLQLKNKPLPPLPAEALEDYTEKPRVIALYDYFARGPSDLPLKKSEEYIILEQYDPHWWKARDQHGNEGLIPRNYVTENKKSNLETYKWYCKNINRSQAELLLRQKSKEGAFVVRDSSRQGLLTLSMYSRAKGNHDGDILHYQIKQNHLGQYYVAEKYLFSSVPELIEYHQHNAAGLITRLRYPVGQDGCSSPATAGLSNEDWRLNPSELMFIKELGRGQFGVVYLGKWKATIKVAIKTINEGAMSEDDFMEEAKLMMYVIDDEYISSSGAKFPVKWSSPEVFHLKKYSSKSDVWSFGVLMWEVFTEGKMPFENKSNSEVVLEISHGNRLYRPHLASHPVYKVMYSCWHEKPEGRPTFAELVVTLTDLRERR</sequence>
<dbReference type="PRINTS" id="PR00401">
    <property type="entry name" value="SH2DOMAIN"/>
</dbReference>
<feature type="domain" description="PH" evidence="21">
    <location>
        <begin position="1"/>
        <end position="66"/>
    </location>
</feature>
<dbReference type="Gene3D" id="2.30.29.30">
    <property type="entry name" value="Pleckstrin-homology domain (PH domain)/Phosphotyrosine-binding domain (PTB)"/>
    <property type="match status" value="1"/>
</dbReference>
<dbReference type="Gene3D" id="2.30.30.40">
    <property type="entry name" value="SH3 Domains"/>
    <property type="match status" value="2"/>
</dbReference>
<keyword evidence="2 15" id="KW-0728">SH3 domain</keyword>
<dbReference type="SMART" id="SM00219">
    <property type="entry name" value="TyrKc"/>
    <property type="match status" value="2"/>
</dbReference>
<dbReference type="InterPro" id="IPR035572">
    <property type="entry name" value="Tec_SH3"/>
</dbReference>
<evidence type="ECO:0000256" key="2">
    <source>
        <dbReference type="ARBA" id="ARBA00022443"/>
    </source>
</evidence>
<dbReference type="InterPro" id="IPR001245">
    <property type="entry name" value="Ser-Thr/Tyr_kinase_cat_dom"/>
</dbReference>
<dbReference type="SMART" id="SM00252">
    <property type="entry name" value="SH2"/>
    <property type="match status" value="2"/>
</dbReference>
<dbReference type="EC" id="2.7.10.2" evidence="18"/>
<keyword evidence="24" id="KW-1185">Reference proteome</keyword>
<dbReference type="InterPro" id="IPR000719">
    <property type="entry name" value="Prot_kinase_dom"/>
</dbReference>
<dbReference type="SUPFAM" id="SSF50044">
    <property type="entry name" value="SH3-domain"/>
    <property type="match status" value="2"/>
</dbReference>
<accession>A0ABQ9CZ84</accession>
<evidence type="ECO:0000256" key="8">
    <source>
        <dbReference type="ARBA" id="ARBA00022777"/>
    </source>
</evidence>
<dbReference type="EMBL" id="WHWB01034405">
    <property type="protein sequence ID" value="KAJ7410463.1"/>
    <property type="molecule type" value="Genomic_DNA"/>
</dbReference>
<dbReference type="SUPFAM" id="SSF55550">
    <property type="entry name" value="SH2 domain"/>
    <property type="match status" value="2"/>
</dbReference>
<dbReference type="Gene3D" id="1.10.510.10">
    <property type="entry name" value="Transferase(Phosphotransferase) domain 1"/>
    <property type="match status" value="3"/>
</dbReference>